<dbReference type="AlphaFoldDB" id="A0AAD6T0Z7"/>
<name>A0AAD6T0Z7_9AGAR</name>
<reference evidence="2" key="1">
    <citation type="submission" date="2023-03" db="EMBL/GenBank/DDBJ databases">
        <title>Massive genome expansion in bonnet fungi (Mycena s.s.) driven by repeated elements and novel gene families across ecological guilds.</title>
        <authorList>
            <consortium name="Lawrence Berkeley National Laboratory"/>
            <person name="Harder C.B."/>
            <person name="Miyauchi S."/>
            <person name="Viragh M."/>
            <person name="Kuo A."/>
            <person name="Thoen E."/>
            <person name="Andreopoulos B."/>
            <person name="Lu D."/>
            <person name="Skrede I."/>
            <person name="Drula E."/>
            <person name="Henrissat B."/>
            <person name="Morin E."/>
            <person name="Kohler A."/>
            <person name="Barry K."/>
            <person name="LaButti K."/>
            <person name="Morin E."/>
            <person name="Salamov A."/>
            <person name="Lipzen A."/>
            <person name="Mereny Z."/>
            <person name="Hegedus B."/>
            <person name="Baldrian P."/>
            <person name="Stursova M."/>
            <person name="Weitz H."/>
            <person name="Taylor A."/>
            <person name="Grigoriev I.V."/>
            <person name="Nagy L.G."/>
            <person name="Martin F."/>
            <person name="Kauserud H."/>
        </authorList>
    </citation>
    <scope>NUCLEOTIDE SEQUENCE</scope>
    <source>
        <strain evidence="2">CBHHK200</strain>
    </source>
</reference>
<accession>A0AAD6T0Z7</accession>
<evidence type="ECO:0000313" key="3">
    <source>
        <dbReference type="Proteomes" id="UP001218188"/>
    </source>
</evidence>
<dbReference type="InterPro" id="IPR032675">
    <property type="entry name" value="LRR_dom_sf"/>
</dbReference>
<evidence type="ECO:0000313" key="2">
    <source>
        <dbReference type="EMBL" id="KAJ7037786.1"/>
    </source>
</evidence>
<gene>
    <name evidence="2" type="ORF">C8F04DRAFT_1035402</name>
</gene>
<dbReference type="Pfam" id="PF12937">
    <property type="entry name" value="F-box-like"/>
    <property type="match status" value="1"/>
</dbReference>
<evidence type="ECO:0000259" key="1">
    <source>
        <dbReference type="Pfam" id="PF12937"/>
    </source>
</evidence>
<dbReference type="Gene3D" id="3.80.10.10">
    <property type="entry name" value="Ribonuclease Inhibitor"/>
    <property type="match status" value="1"/>
</dbReference>
<protein>
    <recommendedName>
        <fullName evidence="1">F-box domain-containing protein</fullName>
    </recommendedName>
</protein>
<dbReference type="InterPro" id="IPR036047">
    <property type="entry name" value="F-box-like_dom_sf"/>
</dbReference>
<dbReference type="Gene3D" id="1.20.1280.50">
    <property type="match status" value="1"/>
</dbReference>
<organism evidence="2 3">
    <name type="scientific">Mycena alexandri</name>
    <dbReference type="NCBI Taxonomy" id="1745969"/>
    <lineage>
        <taxon>Eukaryota</taxon>
        <taxon>Fungi</taxon>
        <taxon>Dikarya</taxon>
        <taxon>Basidiomycota</taxon>
        <taxon>Agaricomycotina</taxon>
        <taxon>Agaricomycetes</taxon>
        <taxon>Agaricomycetidae</taxon>
        <taxon>Agaricales</taxon>
        <taxon>Marasmiineae</taxon>
        <taxon>Mycenaceae</taxon>
        <taxon>Mycena</taxon>
    </lineage>
</organism>
<feature type="domain" description="F-box" evidence="1">
    <location>
        <begin position="59"/>
        <end position="112"/>
    </location>
</feature>
<dbReference type="SUPFAM" id="SSF81383">
    <property type="entry name" value="F-box domain"/>
    <property type="match status" value="1"/>
</dbReference>
<dbReference type="InterPro" id="IPR001810">
    <property type="entry name" value="F-box_dom"/>
</dbReference>
<dbReference type="Proteomes" id="UP001218188">
    <property type="component" value="Unassembled WGS sequence"/>
</dbReference>
<sequence length="507" mass="56117">MSTPRMNEPAELQESRKAIVALLQETDEEIAGTLTHLQRLKLRRLDTLGDLNALDSPFLQLPPELICEIFIQCLPPPQTLPSPNAAPLLLGQVCRRWRNISLSLPALWNSLSVASVFSASPTNEQLAMLDLWLERAGDSTLSISIVHVENESYPILATEMAAGRTRSQIYRKIRRSSHRWRELEIVRRLGEFPALLHRDDPWNLPELVKLSLLLCHGGRHPTQFPPDMLSNLMDAPALREVHLMGFTPNCLLLPWGQLTTAVVENLLPIEFLQTLARLTSLTTGTFTLWPTQRFHIPNHAPNVLLPRLTSLTLTGELCTPLLDYLDLPSLSHFHLALGTLNDAGPLFAFLQRGNPHLKSIALDARCALSPNDLVSLLDALSHVEVLDLSTHMGLMNGIFPRALGSLSTGSVLPNVRSLTVRELIDRYHEPPLDEATVVDMLKARWAGGKGALKRFCLVSTHVFAATGAQIHPGFSMLAKEGMAIELRSHGSGPFLAVYFKGGPQQPN</sequence>
<proteinExistence type="predicted"/>
<comment type="caution">
    <text evidence="2">The sequence shown here is derived from an EMBL/GenBank/DDBJ whole genome shotgun (WGS) entry which is preliminary data.</text>
</comment>
<dbReference type="EMBL" id="JARJCM010000035">
    <property type="protein sequence ID" value="KAJ7037786.1"/>
    <property type="molecule type" value="Genomic_DNA"/>
</dbReference>
<keyword evidence="3" id="KW-1185">Reference proteome</keyword>